<evidence type="ECO:0000256" key="1">
    <source>
        <dbReference type="SAM" id="Phobius"/>
    </source>
</evidence>
<feature type="transmembrane region" description="Helical" evidence="1">
    <location>
        <begin position="156"/>
        <end position="175"/>
    </location>
</feature>
<gene>
    <name evidence="3" type="primary">LOC116303880</name>
</gene>
<proteinExistence type="predicted"/>
<name>A0A6P8IQY2_ACTTE</name>
<dbReference type="RefSeq" id="XP_031569349.1">
    <property type="nucleotide sequence ID" value="XM_031713489.1"/>
</dbReference>
<organism evidence="2 3">
    <name type="scientific">Actinia tenebrosa</name>
    <name type="common">Australian red waratah sea anemone</name>
    <dbReference type="NCBI Taxonomy" id="6105"/>
    <lineage>
        <taxon>Eukaryota</taxon>
        <taxon>Metazoa</taxon>
        <taxon>Cnidaria</taxon>
        <taxon>Anthozoa</taxon>
        <taxon>Hexacorallia</taxon>
        <taxon>Actiniaria</taxon>
        <taxon>Actiniidae</taxon>
        <taxon>Actinia</taxon>
    </lineage>
</organism>
<dbReference type="InParanoid" id="A0A6P8IQY2"/>
<dbReference type="KEGG" id="aten:116303880"/>
<dbReference type="OrthoDB" id="5960614at2759"/>
<dbReference type="GeneID" id="116303880"/>
<evidence type="ECO:0000313" key="3">
    <source>
        <dbReference type="RefSeq" id="XP_031569349.1"/>
    </source>
</evidence>
<keyword evidence="1" id="KW-1133">Transmembrane helix</keyword>
<keyword evidence="1" id="KW-0812">Transmembrane</keyword>
<accession>A0A6P8IQY2</accession>
<protein>
    <submittedName>
        <fullName evidence="3">Uncharacterized protein LOC116303880</fullName>
    </submittedName>
</protein>
<dbReference type="Proteomes" id="UP000515163">
    <property type="component" value="Unplaced"/>
</dbReference>
<feature type="transmembrane region" description="Helical" evidence="1">
    <location>
        <begin position="125"/>
        <end position="144"/>
    </location>
</feature>
<sequence>MTSTRNGYSPRTSGSGESYRGWPLRYEVQQPSRFIGDIFPCTVFPRRFRISWSFVSILEITLLAVLAVAYLALSERVLKEMLPADDKRINELAEWMLRLFGSLLIMQVTFLLCGIAFGEVSARKIIYYGLLTGNILSVAMYAAFVHSMSEWNAINVSFVVVMSTFTMFRIIVLVLNPRWWVWKIRPLT</sequence>
<feature type="transmembrane region" description="Helical" evidence="1">
    <location>
        <begin position="52"/>
        <end position="73"/>
    </location>
</feature>
<keyword evidence="1" id="KW-0472">Membrane</keyword>
<feature type="transmembrane region" description="Helical" evidence="1">
    <location>
        <begin position="95"/>
        <end position="118"/>
    </location>
</feature>
<evidence type="ECO:0000313" key="2">
    <source>
        <dbReference type="Proteomes" id="UP000515163"/>
    </source>
</evidence>
<reference evidence="3" key="1">
    <citation type="submission" date="2025-08" db="UniProtKB">
        <authorList>
            <consortium name="RefSeq"/>
        </authorList>
    </citation>
    <scope>IDENTIFICATION</scope>
    <source>
        <tissue evidence="3">Tentacle</tissue>
    </source>
</reference>
<dbReference type="AlphaFoldDB" id="A0A6P8IQY2"/>
<keyword evidence="2" id="KW-1185">Reference proteome</keyword>